<proteinExistence type="predicted"/>
<dbReference type="EMBL" id="BTRK01000003">
    <property type="protein sequence ID" value="GMR42940.1"/>
    <property type="molecule type" value="Genomic_DNA"/>
</dbReference>
<protein>
    <submittedName>
        <fullName evidence="1">Uncharacterized protein</fullName>
    </submittedName>
</protein>
<comment type="caution">
    <text evidence="1">The sequence shown here is derived from an EMBL/GenBank/DDBJ whole genome shotgun (WGS) entry which is preliminary data.</text>
</comment>
<dbReference type="Proteomes" id="UP001328107">
    <property type="component" value="Unassembled WGS sequence"/>
</dbReference>
<gene>
    <name evidence="1" type="ORF">PMAYCL1PPCAC_13135</name>
</gene>
<organism evidence="1 2">
    <name type="scientific">Pristionchus mayeri</name>
    <dbReference type="NCBI Taxonomy" id="1317129"/>
    <lineage>
        <taxon>Eukaryota</taxon>
        <taxon>Metazoa</taxon>
        <taxon>Ecdysozoa</taxon>
        <taxon>Nematoda</taxon>
        <taxon>Chromadorea</taxon>
        <taxon>Rhabditida</taxon>
        <taxon>Rhabditina</taxon>
        <taxon>Diplogasteromorpha</taxon>
        <taxon>Diplogasteroidea</taxon>
        <taxon>Neodiplogasteridae</taxon>
        <taxon>Pristionchus</taxon>
    </lineage>
</organism>
<name>A0AAN4ZSF8_9BILA</name>
<evidence type="ECO:0000313" key="2">
    <source>
        <dbReference type="Proteomes" id="UP001328107"/>
    </source>
</evidence>
<dbReference type="AlphaFoldDB" id="A0AAN4ZSF8"/>
<keyword evidence="2" id="KW-1185">Reference proteome</keyword>
<accession>A0AAN4ZSF8</accession>
<feature type="non-terminal residue" evidence="1">
    <location>
        <position position="1"/>
    </location>
</feature>
<evidence type="ECO:0000313" key="1">
    <source>
        <dbReference type="EMBL" id="GMR42940.1"/>
    </source>
</evidence>
<reference evidence="2" key="1">
    <citation type="submission" date="2022-10" db="EMBL/GenBank/DDBJ databases">
        <title>Genome assembly of Pristionchus species.</title>
        <authorList>
            <person name="Yoshida K."/>
            <person name="Sommer R.J."/>
        </authorList>
    </citation>
    <scope>NUCLEOTIDE SEQUENCE [LARGE SCALE GENOMIC DNA]</scope>
    <source>
        <strain evidence="2">RS5460</strain>
    </source>
</reference>
<sequence>HSRRSSSLTMNSSLLGQNTHHWKEQAAYMFAKVSRSKNSPERRDLEKRKMRRMKTKNRADDVPLAAAGDYPILGDARSILAPYSPTANDESFLDRLLWENAARTDAGDLSLADRTASRTCRLPGLSQCSGTRLLVVLRVSSLATTPPTTPPRPLPWSNL</sequence>